<sequence length="332" mass="35073">MKSFLKKIIATMGLTLLVGAAVGFSHANHQTVLAADGSSSATWTEPVLTLGTSLTAAQKQGTIDTLTAKISGNYQTITVNGATLVKYLNPSGSTFTTSSGVWSSALIEKTATGTGINVQILNYNGRNNITTITADQYKNAALTAGVTDANIYVTSATPIDGSGALAGVYAAYASTGNTLNQSQVTAAQEEMSTLSDINSANKDKDGYSDAQLNNAVAAAKKEMAEKGSNISTGDITTIVNNQLTNNGIINIITDNQKTQIINMLVKIRDSGALDSAGFKEQASKLISNIQTNAKSIFNKLDTEENRNFLQKIGDQLGKFFQSLWQTISGWFK</sequence>
<protein>
    <submittedName>
        <fullName evidence="2">DUF1002 domain-containing protein</fullName>
    </submittedName>
</protein>
<feature type="chain" id="PRO_5046753681" evidence="1">
    <location>
        <begin position="28"/>
        <end position="332"/>
    </location>
</feature>
<dbReference type="RefSeq" id="WP_125600360.1">
    <property type="nucleotide sequence ID" value="NZ_JBHSSM010000010.1"/>
</dbReference>
<dbReference type="InterPro" id="IPR009343">
    <property type="entry name" value="DUF1002"/>
</dbReference>
<dbReference type="Proteomes" id="UP001596310">
    <property type="component" value="Unassembled WGS sequence"/>
</dbReference>
<dbReference type="Pfam" id="PF06207">
    <property type="entry name" value="DUF1002"/>
    <property type="match status" value="1"/>
</dbReference>
<keyword evidence="3" id="KW-1185">Reference proteome</keyword>
<evidence type="ECO:0000313" key="2">
    <source>
        <dbReference type="EMBL" id="MFC6314622.1"/>
    </source>
</evidence>
<accession>A0ABW1UL02</accession>
<feature type="signal peptide" evidence="1">
    <location>
        <begin position="1"/>
        <end position="27"/>
    </location>
</feature>
<keyword evidence="1" id="KW-0732">Signal</keyword>
<name>A0ABW1UL02_9LACO</name>
<proteinExistence type="predicted"/>
<comment type="caution">
    <text evidence="2">The sequence shown here is derived from an EMBL/GenBank/DDBJ whole genome shotgun (WGS) entry which is preliminary data.</text>
</comment>
<dbReference type="EMBL" id="JBHSSM010000010">
    <property type="protein sequence ID" value="MFC6314622.1"/>
    <property type="molecule type" value="Genomic_DNA"/>
</dbReference>
<gene>
    <name evidence="2" type="ORF">ACFQHW_03455</name>
</gene>
<reference evidence="3" key="1">
    <citation type="journal article" date="2019" name="Int. J. Syst. Evol. Microbiol.">
        <title>The Global Catalogue of Microorganisms (GCM) 10K type strain sequencing project: providing services to taxonomists for standard genome sequencing and annotation.</title>
        <authorList>
            <consortium name="The Broad Institute Genomics Platform"/>
            <consortium name="The Broad Institute Genome Sequencing Center for Infectious Disease"/>
            <person name="Wu L."/>
            <person name="Ma J."/>
        </authorList>
    </citation>
    <scope>NUCLEOTIDE SEQUENCE [LARGE SCALE GENOMIC DNA]</scope>
    <source>
        <strain evidence="3">CCM 8897</strain>
    </source>
</reference>
<organism evidence="2 3">
    <name type="scientific">Lapidilactobacillus achengensis</name>
    <dbReference type="NCBI Taxonomy" id="2486000"/>
    <lineage>
        <taxon>Bacteria</taxon>
        <taxon>Bacillati</taxon>
        <taxon>Bacillota</taxon>
        <taxon>Bacilli</taxon>
        <taxon>Lactobacillales</taxon>
        <taxon>Lactobacillaceae</taxon>
        <taxon>Lapidilactobacillus</taxon>
    </lineage>
</organism>
<evidence type="ECO:0000313" key="3">
    <source>
        <dbReference type="Proteomes" id="UP001596310"/>
    </source>
</evidence>
<evidence type="ECO:0000256" key="1">
    <source>
        <dbReference type="SAM" id="SignalP"/>
    </source>
</evidence>